<gene>
    <name evidence="2" type="ORF">GGR33_002050</name>
</gene>
<dbReference type="RefSeq" id="WP_183504577.1">
    <property type="nucleotide sequence ID" value="NZ_BSPG01000001.1"/>
</dbReference>
<evidence type="ECO:0000256" key="1">
    <source>
        <dbReference type="SAM" id="MobiDB-lite"/>
    </source>
</evidence>
<dbReference type="Proteomes" id="UP000517759">
    <property type="component" value="Unassembled WGS sequence"/>
</dbReference>
<sequence>MRRWGGVAVVVPKRRFRDTRVGDRRHSARDARGEGRLGKKAVQGAMPATRTTMRAAKADFEGIVVVCAKCAKRQGFAKRDFCRSLKQAFRRETRGRKIKVVETGCFGPCPKRLIAVATPASMSCRRVMLLDPALTAPEIRGLLPDLGLDAAARSPETTGGGRDS</sequence>
<name>A0A7W6F6P9_9HYPH</name>
<organism evidence="2 3">
    <name type="scientific">Methylobacterium brachythecii</name>
    <dbReference type="NCBI Taxonomy" id="1176177"/>
    <lineage>
        <taxon>Bacteria</taxon>
        <taxon>Pseudomonadati</taxon>
        <taxon>Pseudomonadota</taxon>
        <taxon>Alphaproteobacteria</taxon>
        <taxon>Hyphomicrobiales</taxon>
        <taxon>Methylobacteriaceae</taxon>
        <taxon>Methylobacterium</taxon>
    </lineage>
</organism>
<accession>A0A7W6F6P9</accession>
<feature type="region of interest" description="Disordered" evidence="1">
    <location>
        <begin position="19"/>
        <end position="38"/>
    </location>
</feature>
<reference evidence="2 3" key="1">
    <citation type="submission" date="2020-08" db="EMBL/GenBank/DDBJ databases">
        <title>Genomic Encyclopedia of Type Strains, Phase IV (KMG-IV): sequencing the most valuable type-strain genomes for metagenomic binning, comparative biology and taxonomic classification.</title>
        <authorList>
            <person name="Goeker M."/>
        </authorList>
    </citation>
    <scope>NUCLEOTIDE SEQUENCE [LARGE SCALE GENOMIC DNA]</scope>
    <source>
        <strain evidence="2 3">DSM 24105</strain>
    </source>
</reference>
<evidence type="ECO:0000313" key="3">
    <source>
        <dbReference type="Proteomes" id="UP000517759"/>
    </source>
</evidence>
<dbReference type="EMBL" id="JACIDN010000003">
    <property type="protein sequence ID" value="MBB3902555.1"/>
    <property type="molecule type" value="Genomic_DNA"/>
</dbReference>
<evidence type="ECO:0000313" key="2">
    <source>
        <dbReference type="EMBL" id="MBB3902555.1"/>
    </source>
</evidence>
<feature type="compositionally biased region" description="Basic and acidic residues" evidence="1">
    <location>
        <begin position="19"/>
        <end position="37"/>
    </location>
</feature>
<dbReference type="AlphaFoldDB" id="A0A7W6F6P9"/>
<comment type="caution">
    <text evidence="2">The sequence shown here is derived from an EMBL/GenBank/DDBJ whole genome shotgun (WGS) entry which is preliminary data.</text>
</comment>
<protein>
    <recommendedName>
        <fullName evidence="4">(2Fe-2S) ferredoxin domain-containing protein</fullName>
    </recommendedName>
</protein>
<proteinExistence type="predicted"/>
<evidence type="ECO:0008006" key="4">
    <source>
        <dbReference type="Google" id="ProtNLM"/>
    </source>
</evidence>